<dbReference type="EMBL" id="VCBC01000002">
    <property type="protein sequence ID" value="TLU67560.1"/>
    <property type="molecule type" value="Genomic_DNA"/>
</dbReference>
<evidence type="ECO:0000256" key="4">
    <source>
        <dbReference type="ARBA" id="ARBA00023136"/>
    </source>
</evidence>
<dbReference type="Proteomes" id="UP000307790">
    <property type="component" value="Unassembled WGS sequence"/>
</dbReference>
<accession>A0A5R9IPV8</accession>
<dbReference type="GO" id="GO:0009279">
    <property type="term" value="C:cell outer membrane"/>
    <property type="evidence" value="ECO:0007669"/>
    <property type="project" value="UniProtKB-SubCell"/>
</dbReference>
<evidence type="ECO:0000256" key="1">
    <source>
        <dbReference type="ARBA" id="ARBA00004442"/>
    </source>
</evidence>
<evidence type="ECO:0000256" key="3">
    <source>
        <dbReference type="ARBA" id="ARBA00022729"/>
    </source>
</evidence>
<keyword evidence="4" id="KW-0472">Membrane</keyword>
<dbReference type="RefSeq" id="WP_138318163.1">
    <property type="nucleotide sequence ID" value="NZ_VCBC01000002.1"/>
</dbReference>
<evidence type="ECO:0000256" key="2">
    <source>
        <dbReference type="ARBA" id="ARBA00005722"/>
    </source>
</evidence>
<evidence type="ECO:0000256" key="6">
    <source>
        <dbReference type="SAM" id="SignalP"/>
    </source>
</evidence>
<dbReference type="Pfam" id="PF06629">
    <property type="entry name" value="MipA"/>
    <property type="match status" value="1"/>
</dbReference>
<dbReference type="OrthoDB" id="9148544at2"/>
<comment type="caution">
    <text evidence="7">The sequence shown here is derived from an EMBL/GenBank/DDBJ whole genome shotgun (WGS) entry which is preliminary data.</text>
</comment>
<comment type="similarity">
    <text evidence="2">Belongs to the MipA/OmpV family.</text>
</comment>
<name>A0A5R9IPV8_9GAMM</name>
<evidence type="ECO:0000313" key="7">
    <source>
        <dbReference type="EMBL" id="TLU67560.1"/>
    </source>
</evidence>
<feature type="chain" id="PRO_5024329361" evidence="6">
    <location>
        <begin position="20"/>
        <end position="308"/>
    </location>
</feature>
<keyword evidence="3 6" id="KW-0732">Signal</keyword>
<proteinExistence type="inferred from homology"/>
<dbReference type="PANTHER" id="PTHR38776">
    <property type="entry name" value="MLTA-INTERACTING PROTEIN-RELATED"/>
    <property type="match status" value="1"/>
</dbReference>
<gene>
    <name evidence="7" type="ORF">FE810_01025</name>
</gene>
<dbReference type="AlphaFoldDB" id="A0A5R9IPV8"/>
<reference evidence="7 8" key="1">
    <citation type="submission" date="2019-05" db="EMBL/GenBank/DDBJ databases">
        <title>Genome sequences of Thalassotalea litorea 1K03283.</title>
        <authorList>
            <person name="Zhang D."/>
        </authorList>
    </citation>
    <scope>NUCLEOTIDE SEQUENCE [LARGE SCALE GENOMIC DNA]</scope>
    <source>
        <strain evidence="7 8">MCCC 1K03283</strain>
    </source>
</reference>
<keyword evidence="5" id="KW-0998">Cell outer membrane</keyword>
<evidence type="ECO:0000313" key="8">
    <source>
        <dbReference type="Proteomes" id="UP000307790"/>
    </source>
</evidence>
<sequence>MKYSRACIFAALLSASAVAAQPSDQEPSESSGIQERNVCEGDCVASNSWAVGAALGYGKYSSPLHSGAGLSGKGHSGQERHIAFLPSFYVYADNFYIENTAIGYTLFEDQFWSIDIKGELNPDGVYFQRNKLDAFLSTTGSAGLFPLPYPDEDTEPKDIERSLSYLGGVGVDYYPNASWRLSIDLLTDISAVHHGQKLGLGLAYQNQFGDLTYQLSTGAQYRSQALNDYYYGVENGELIYRSPAYLADAGWNLNYELNFNYPIYEKFAVIGRYQYQDLSEQIVLSPLVEDNSTHYYFIGVSWQIGGGF</sequence>
<feature type="signal peptide" evidence="6">
    <location>
        <begin position="1"/>
        <end position="19"/>
    </location>
</feature>
<keyword evidence="8" id="KW-1185">Reference proteome</keyword>
<comment type="subcellular location">
    <subcellularLocation>
        <location evidence="1">Cell outer membrane</location>
    </subcellularLocation>
</comment>
<evidence type="ECO:0000256" key="5">
    <source>
        <dbReference type="ARBA" id="ARBA00023237"/>
    </source>
</evidence>
<protein>
    <submittedName>
        <fullName evidence="7">MipA/OmpV family protein</fullName>
    </submittedName>
</protein>
<dbReference type="PANTHER" id="PTHR38776:SF1">
    <property type="entry name" value="MLTA-INTERACTING PROTEIN-RELATED"/>
    <property type="match status" value="1"/>
</dbReference>
<organism evidence="7 8">
    <name type="scientific">Thalassotalea litorea</name>
    <dbReference type="NCBI Taxonomy" id="2020715"/>
    <lineage>
        <taxon>Bacteria</taxon>
        <taxon>Pseudomonadati</taxon>
        <taxon>Pseudomonadota</taxon>
        <taxon>Gammaproteobacteria</taxon>
        <taxon>Alteromonadales</taxon>
        <taxon>Colwelliaceae</taxon>
        <taxon>Thalassotalea</taxon>
    </lineage>
</organism>
<dbReference type="InterPro" id="IPR010583">
    <property type="entry name" value="MipA"/>
</dbReference>